<dbReference type="GO" id="GO:0000159">
    <property type="term" value="C:protein phosphatase type 2A complex"/>
    <property type="evidence" value="ECO:0007669"/>
    <property type="project" value="UniProtKB-UniRule"/>
</dbReference>
<dbReference type="Gene3D" id="1.25.10.10">
    <property type="entry name" value="Leucine-rich Repeat Variant"/>
    <property type="match status" value="1"/>
</dbReference>
<dbReference type="Pfam" id="PF01603">
    <property type="entry name" value="B56"/>
    <property type="match status" value="1"/>
</dbReference>
<feature type="region of interest" description="Disordered" evidence="2">
    <location>
        <begin position="1"/>
        <end position="44"/>
    </location>
</feature>
<dbReference type="AlphaFoldDB" id="A0AAV3PXG9"/>
<evidence type="ECO:0000313" key="3">
    <source>
        <dbReference type="EMBL" id="GAA0154908.1"/>
    </source>
</evidence>
<dbReference type="InterPro" id="IPR011989">
    <property type="entry name" value="ARM-like"/>
</dbReference>
<comment type="function">
    <text evidence="1">The B regulatory subunit might modulate substrate selectivity and catalytic activity, and also might direct the localization of the catalytic enzyme to a particular subcellular compartment.</text>
</comment>
<protein>
    <recommendedName>
        <fullName evidence="1">Serine/threonine protein phosphatase 2A regulatory subunit</fullName>
    </recommendedName>
</protein>
<proteinExistence type="inferred from homology"/>
<evidence type="ECO:0000256" key="2">
    <source>
        <dbReference type="SAM" id="MobiDB-lite"/>
    </source>
</evidence>
<evidence type="ECO:0000313" key="4">
    <source>
        <dbReference type="Proteomes" id="UP001454036"/>
    </source>
</evidence>
<accession>A0AAV3PXG9</accession>
<dbReference type="InterPro" id="IPR002554">
    <property type="entry name" value="PP2A_B56"/>
</dbReference>
<dbReference type="InterPro" id="IPR016024">
    <property type="entry name" value="ARM-type_fold"/>
</dbReference>
<sequence length="495" mass="56028">MLKQFLSKLPRKSSRAQAIDPGKENCGDPSNSSGSGQALNGPRKTSSAVFPASVIAGIEPLLSFKDVPSSERMNLFISKLSLCCVVFDFTDPTKSVSEKDLKRATLVELVDFVESTNNPPLKFTEPAILAVCKMCSMNLFRAFPPSFRRGGSAHVSESDDAAPPSFDSAWPHLHLVYDLLLKFVTCASLEAKVAKKYINHSFILGLLDLFESEDTRERDILKAILHRIYGKFMVHRPFIRRGISHVFYQFVYETEKHNGIADLLEMFGSVITGFALPLKEEHKMFLWRTLMPLHKPKSLGVYFQQLTFCVTQFIEKDPTLCSGVISLILKYWPITNSQKEVMIIGELEEILEGIHMTEFQEIMVPLFWRIGCCIRSSHFQVAERALFLWNNDQIVDLIVHNLDVILPIILPALESNVQSHWNHGVLNLTVNVRKMFLEMDDELFQACHSEYEEEQQQLNLVAEKREEAWKQLESAPGLQPIGGNIAVLVTTAPSR</sequence>
<feature type="compositionally biased region" description="Polar residues" evidence="2">
    <location>
        <begin position="28"/>
        <end position="44"/>
    </location>
</feature>
<dbReference type="GO" id="GO:0007165">
    <property type="term" value="P:signal transduction"/>
    <property type="evidence" value="ECO:0007669"/>
    <property type="project" value="InterPro"/>
</dbReference>
<comment type="caution">
    <text evidence="3">The sequence shown here is derived from an EMBL/GenBank/DDBJ whole genome shotgun (WGS) entry which is preliminary data.</text>
</comment>
<dbReference type="PANTHER" id="PTHR10257:SF59">
    <property type="entry name" value="SERINE_THREONINE PROTEIN PHOSPHATASE 2A 57 KDA REGULATORY SUBUNIT B' KAPPA ISOFORM"/>
    <property type="match status" value="1"/>
</dbReference>
<dbReference type="SUPFAM" id="SSF48371">
    <property type="entry name" value="ARM repeat"/>
    <property type="match status" value="1"/>
</dbReference>
<dbReference type="FunFam" id="1.25.10.10:FF:000331">
    <property type="entry name" value="Phosphoprotein phosphatase, putative"/>
    <property type="match status" value="1"/>
</dbReference>
<organism evidence="3 4">
    <name type="scientific">Lithospermum erythrorhizon</name>
    <name type="common">Purple gromwell</name>
    <name type="synonym">Lithospermum officinale var. erythrorhizon</name>
    <dbReference type="NCBI Taxonomy" id="34254"/>
    <lineage>
        <taxon>Eukaryota</taxon>
        <taxon>Viridiplantae</taxon>
        <taxon>Streptophyta</taxon>
        <taxon>Embryophyta</taxon>
        <taxon>Tracheophyta</taxon>
        <taxon>Spermatophyta</taxon>
        <taxon>Magnoliopsida</taxon>
        <taxon>eudicotyledons</taxon>
        <taxon>Gunneridae</taxon>
        <taxon>Pentapetalae</taxon>
        <taxon>asterids</taxon>
        <taxon>lamiids</taxon>
        <taxon>Boraginales</taxon>
        <taxon>Boraginaceae</taxon>
        <taxon>Boraginoideae</taxon>
        <taxon>Lithospermeae</taxon>
        <taxon>Lithospermum</taxon>
    </lineage>
</organism>
<keyword evidence="4" id="KW-1185">Reference proteome</keyword>
<dbReference type="EMBL" id="BAABME010002499">
    <property type="protein sequence ID" value="GAA0154908.1"/>
    <property type="molecule type" value="Genomic_DNA"/>
</dbReference>
<dbReference type="PANTHER" id="PTHR10257">
    <property type="entry name" value="SERINE/THREONINE PROTEIN PHOSPHATASE 2A PP2A REGULATORY SUBUNIT B"/>
    <property type="match status" value="1"/>
</dbReference>
<dbReference type="GO" id="GO:0019888">
    <property type="term" value="F:protein phosphatase regulator activity"/>
    <property type="evidence" value="ECO:0007669"/>
    <property type="project" value="UniProtKB-UniRule"/>
</dbReference>
<reference evidence="3 4" key="1">
    <citation type="submission" date="2024-01" db="EMBL/GenBank/DDBJ databases">
        <title>The complete chloroplast genome sequence of Lithospermum erythrorhizon: insights into the phylogenetic relationship among Boraginaceae species and the maternal lineages of purple gromwells.</title>
        <authorList>
            <person name="Okada T."/>
            <person name="Watanabe K."/>
        </authorList>
    </citation>
    <scope>NUCLEOTIDE SEQUENCE [LARGE SCALE GENOMIC DNA]</scope>
</reference>
<gene>
    <name evidence="3" type="ORF">LIER_12753</name>
</gene>
<name>A0AAV3PXG9_LITER</name>
<dbReference type="PIRSF" id="PIRSF028043">
    <property type="entry name" value="PP2A_B56"/>
    <property type="match status" value="1"/>
</dbReference>
<evidence type="ECO:0000256" key="1">
    <source>
        <dbReference type="PIRNR" id="PIRNR028043"/>
    </source>
</evidence>
<comment type="similarity">
    <text evidence="1">Belongs to the phosphatase 2A regulatory subunit.</text>
</comment>
<dbReference type="Proteomes" id="UP001454036">
    <property type="component" value="Unassembled WGS sequence"/>
</dbReference>